<dbReference type="SUPFAM" id="SSF51735">
    <property type="entry name" value="NAD(P)-binding Rossmann-fold domains"/>
    <property type="match status" value="1"/>
</dbReference>
<protein>
    <submittedName>
        <fullName evidence="2">Uncharacterized protein</fullName>
    </submittedName>
</protein>
<feature type="compositionally biased region" description="Basic and acidic residues" evidence="1">
    <location>
        <begin position="287"/>
        <end position="306"/>
    </location>
</feature>
<dbReference type="InterPro" id="IPR051935">
    <property type="entry name" value="HSDL2"/>
</dbReference>
<gene>
    <name evidence="2" type="ORF">MANT1106_LOCUS16591</name>
    <name evidence="3" type="ORF">MANT1106_LOCUS16592</name>
</gene>
<evidence type="ECO:0000313" key="2">
    <source>
        <dbReference type="EMBL" id="CAD8715060.1"/>
    </source>
</evidence>
<dbReference type="EMBL" id="HBFC01027589">
    <property type="protein sequence ID" value="CAD8715060.1"/>
    <property type="molecule type" value="Transcribed_RNA"/>
</dbReference>
<dbReference type="PANTHER" id="PTHR42808">
    <property type="entry name" value="HYDROXYSTEROID DEHYDROGENASE-LIKE PROTEIN 2"/>
    <property type="match status" value="1"/>
</dbReference>
<dbReference type="PANTHER" id="PTHR42808:SF4">
    <property type="entry name" value="SHORT CHAIN DEHYDROGENASE"/>
    <property type="match status" value="1"/>
</dbReference>
<dbReference type="InterPro" id="IPR036291">
    <property type="entry name" value="NAD(P)-bd_dom_sf"/>
</dbReference>
<dbReference type="PRINTS" id="PR00081">
    <property type="entry name" value="GDHRDH"/>
</dbReference>
<sequence length="306" mass="32736">MPLPTPPDLHGRVAIVTGGSRGIGRETCLALARAGCAVVVAAKSATAQATLPGTIYTVAKEVEALGARALPVVVDLRDEAACVECVRLTVATFGKVDILINNASALWWQGITETPTKKYDLIQGINARGAFIMTRECLPHMRAGNWGRVVCMGPPLPPTYKAYAGKTAYYMSKCGMTMVALGAGAEGEQHGITGNSLWPATIIESLASENFKLGEKSQWRKATILSDAVMQLMGDTTTGQQLIDDTYLRSKGANDDDIAKYRYDPNVDPPRLLAGEAAEHSASGGDWDVRRGDVKTLNKDKARSKL</sequence>
<dbReference type="Gene3D" id="3.40.50.720">
    <property type="entry name" value="NAD(P)-binding Rossmann-like Domain"/>
    <property type="match status" value="1"/>
</dbReference>
<dbReference type="NCBIfam" id="NF006133">
    <property type="entry name" value="PRK08278.1"/>
    <property type="match status" value="1"/>
</dbReference>
<dbReference type="EMBL" id="HBFC01027590">
    <property type="protein sequence ID" value="CAD8715061.1"/>
    <property type="molecule type" value="Transcribed_RNA"/>
</dbReference>
<dbReference type="Pfam" id="PF00106">
    <property type="entry name" value="adh_short"/>
    <property type="match status" value="1"/>
</dbReference>
<feature type="compositionally biased region" description="Low complexity" evidence="1">
    <location>
        <begin position="274"/>
        <end position="285"/>
    </location>
</feature>
<evidence type="ECO:0000313" key="3">
    <source>
        <dbReference type="EMBL" id="CAD8715061.1"/>
    </source>
</evidence>
<dbReference type="AlphaFoldDB" id="A0A6U3HYW6"/>
<accession>A0A6U3HYW6</accession>
<reference evidence="2" key="1">
    <citation type="submission" date="2021-01" db="EMBL/GenBank/DDBJ databases">
        <authorList>
            <person name="Corre E."/>
            <person name="Pelletier E."/>
            <person name="Niang G."/>
            <person name="Scheremetjew M."/>
            <person name="Finn R."/>
            <person name="Kale V."/>
            <person name="Holt S."/>
            <person name="Cochrane G."/>
            <person name="Meng A."/>
            <person name="Brown T."/>
            <person name="Cohen L."/>
        </authorList>
    </citation>
    <scope>NUCLEOTIDE SEQUENCE</scope>
    <source>
        <strain evidence="2">SL-175</strain>
    </source>
</reference>
<feature type="region of interest" description="Disordered" evidence="1">
    <location>
        <begin position="269"/>
        <end position="306"/>
    </location>
</feature>
<name>A0A6U3HYW6_9CHLO</name>
<evidence type="ECO:0000256" key="1">
    <source>
        <dbReference type="SAM" id="MobiDB-lite"/>
    </source>
</evidence>
<organism evidence="2">
    <name type="scientific">Mantoniella antarctica</name>
    <dbReference type="NCBI Taxonomy" id="81844"/>
    <lineage>
        <taxon>Eukaryota</taxon>
        <taxon>Viridiplantae</taxon>
        <taxon>Chlorophyta</taxon>
        <taxon>Mamiellophyceae</taxon>
        <taxon>Mamiellales</taxon>
        <taxon>Mamiellaceae</taxon>
        <taxon>Mantoniella</taxon>
    </lineage>
</organism>
<dbReference type="InterPro" id="IPR002347">
    <property type="entry name" value="SDR_fam"/>
</dbReference>
<proteinExistence type="predicted"/>